<name>A0A7Z1B2T0_9BACI</name>
<dbReference type="AlphaFoldDB" id="A0A7Z1B2T0"/>
<evidence type="ECO:0000313" key="2">
    <source>
        <dbReference type="Proteomes" id="UP000185604"/>
    </source>
</evidence>
<organism evidence="1 2">
    <name type="scientific">Bacillus paralicheniformis</name>
    <dbReference type="NCBI Taxonomy" id="1648923"/>
    <lineage>
        <taxon>Bacteria</taxon>
        <taxon>Bacillati</taxon>
        <taxon>Bacillota</taxon>
        <taxon>Bacilli</taxon>
        <taxon>Bacillales</taxon>
        <taxon>Bacillaceae</taxon>
        <taxon>Bacillus</taxon>
    </lineage>
</organism>
<dbReference type="EMBL" id="LKPO01000021">
    <property type="protein sequence ID" value="OLF89969.1"/>
    <property type="molecule type" value="Genomic_DNA"/>
</dbReference>
<comment type="caution">
    <text evidence="1">The sequence shown here is derived from an EMBL/GenBank/DDBJ whole genome shotgun (WGS) entry which is preliminary data.</text>
</comment>
<proteinExistence type="predicted"/>
<protein>
    <submittedName>
        <fullName evidence="1">Uncharacterized protein</fullName>
    </submittedName>
</protein>
<sequence length="41" mass="4633">MVFRSFTSKSLSIIANVAQSKGKQLRLPPIELLYESSIYLC</sequence>
<accession>A0A7Z1B2T0</accession>
<gene>
    <name evidence="1" type="ORF">B4121_3244</name>
</gene>
<dbReference type="Proteomes" id="UP000185604">
    <property type="component" value="Unassembled WGS sequence"/>
</dbReference>
<evidence type="ECO:0000313" key="1">
    <source>
        <dbReference type="EMBL" id="OLF89969.1"/>
    </source>
</evidence>
<reference evidence="1 2" key="1">
    <citation type="journal article" date="2016" name="Front. Microbiol.">
        <title>High-Level Heat Resistance of Spores of Bacillus amyloliquefaciens and Bacillus licheniformis Results from the Presence of a spoVA Operon in a Tn1546 Transposon.</title>
        <authorList>
            <person name="Berendsen E.M."/>
            <person name="Koning R.A."/>
            <person name="Boekhorst J."/>
            <person name="de Jong A."/>
            <person name="Kuipers O.P."/>
            <person name="Wells-Bennik M.H."/>
        </authorList>
    </citation>
    <scope>NUCLEOTIDE SEQUENCE [LARGE SCALE GENOMIC DNA]</scope>
    <source>
        <strain evidence="1 2">B4121</strain>
    </source>
</reference>